<protein>
    <submittedName>
        <fullName evidence="6">Formaldehyde dehydrogenase</fullName>
    </submittedName>
</protein>
<dbReference type="CDD" id="cd08283">
    <property type="entry name" value="FDH_like_1"/>
    <property type="match status" value="1"/>
</dbReference>
<feature type="domain" description="Alcohol dehydrogenase-like C-terminal" evidence="4">
    <location>
        <begin position="196"/>
        <end position="278"/>
    </location>
</feature>
<proteinExistence type="predicted"/>
<reference evidence="6" key="2">
    <citation type="journal article" date="2023" name="IMA Fungus">
        <title>Comparative genomic study of the Penicillium genus elucidates a diverse pangenome and 15 lateral gene transfer events.</title>
        <authorList>
            <person name="Petersen C."/>
            <person name="Sorensen T."/>
            <person name="Nielsen M.R."/>
            <person name="Sondergaard T.E."/>
            <person name="Sorensen J.L."/>
            <person name="Fitzpatrick D.A."/>
            <person name="Frisvad J.C."/>
            <person name="Nielsen K.L."/>
        </authorList>
    </citation>
    <scope>NUCLEOTIDE SEQUENCE</scope>
    <source>
        <strain evidence="6">IBT 30761</strain>
    </source>
</reference>
<feature type="domain" description="Alcohol dehydrogenase-like N-terminal" evidence="5">
    <location>
        <begin position="25"/>
        <end position="156"/>
    </location>
</feature>
<dbReference type="EMBL" id="JAPQKI010000004">
    <property type="protein sequence ID" value="KAJ5104204.1"/>
    <property type="molecule type" value="Genomic_DNA"/>
</dbReference>
<keyword evidence="2" id="KW-0479">Metal-binding</keyword>
<evidence type="ECO:0000256" key="3">
    <source>
        <dbReference type="ARBA" id="ARBA00022833"/>
    </source>
</evidence>
<reference evidence="6" key="1">
    <citation type="submission" date="2022-11" db="EMBL/GenBank/DDBJ databases">
        <authorList>
            <person name="Petersen C."/>
        </authorList>
    </citation>
    <scope>NUCLEOTIDE SEQUENCE</scope>
    <source>
        <strain evidence="6">IBT 30761</strain>
    </source>
</reference>
<dbReference type="SUPFAM" id="SSF50129">
    <property type="entry name" value="GroES-like"/>
    <property type="match status" value="1"/>
</dbReference>
<evidence type="ECO:0000256" key="1">
    <source>
        <dbReference type="ARBA" id="ARBA00001947"/>
    </source>
</evidence>
<dbReference type="Pfam" id="PF00107">
    <property type="entry name" value="ADH_zinc_N"/>
    <property type="match status" value="1"/>
</dbReference>
<keyword evidence="3" id="KW-0862">Zinc</keyword>
<dbReference type="GO" id="GO:0046872">
    <property type="term" value="F:metal ion binding"/>
    <property type="evidence" value="ECO:0007669"/>
    <property type="project" value="UniProtKB-KW"/>
</dbReference>
<dbReference type="Gene3D" id="3.90.180.10">
    <property type="entry name" value="Medium-chain alcohol dehydrogenases, catalytic domain"/>
    <property type="match status" value="1"/>
</dbReference>
<name>A0A9W9KF61_9EURO</name>
<sequence length="410" mass="45006">MKAARWMGTHDVEVGLVPKPMITDPSDAIVQITHCSISGSDIHLYEGDLNNSMKKGDILGQEAVGLVEEVGPNVKSITPGDRVIILPIVACGRCDYCQRQEYSLCDVSNPYSEMEVLYGHRLSGMLGFSRLCGGYAGDQAEYCRVPNADLSCVKAPQDIDARKILGLANVITTAWHALELAEVQPGDIVGVWGCGPVGLSVQRLAKLRGAKKIYAMDRDPQRLRLAGEFGMTPIDVNDHSEVGEYILSIQPKGLDRSIEACGFRSTTRSPHAAVRAKGLERDRGDTVGAIIKATRKGGNVALIGDFFFSTHDFPIGALMQKALTVRGGQAWPQKTDKLQYHPFLLNLVIDGKLDPSWMFTYEDEFENIADHYQRFAKHEVPGGLKVCLVTSFGRSERLQPSSDMLVDRND</sequence>
<accession>A0A9W9KF61</accession>
<evidence type="ECO:0000313" key="6">
    <source>
        <dbReference type="EMBL" id="KAJ5104204.1"/>
    </source>
</evidence>
<evidence type="ECO:0000259" key="4">
    <source>
        <dbReference type="Pfam" id="PF00107"/>
    </source>
</evidence>
<comment type="caution">
    <text evidence="6">The sequence shown here is derived from an EMBL/GenBank/DDBJ whole genome shotgun (WGS) entry which is preliminary data.</text>
</comment>
<dbReference type="InterPro" id="IPR013154">
    <property type="entry name" value="ADH-like_N"/>
</dbReference>
<dbReference type="RefSeq" id="XP_056477584.1">
    <property type="nucleotide sequence ID" value="XM_056617227.1"/>
</dbReference>
<gene>
    <name evidence="6" type="ORF">N7532_004733</name>
</gene>
<dbReference type="OrthoDB" id="256333at2759"/>
<evidence type="ECO:0000259" key="5">
    <source>
        <dbReference type="Pfam" id="PF08240"/>
    </source>
</evidence>
<dbReference type="InterPro" id="IPR011032">
    <property type="entry name" value="GroES-like_sf"/>
</dbReference>
<evidence type="ECO:0000313" key="7">
    <source>
        <dbReference type="Proteomes" id="UP001149074"/>
    </source>
</evidence>
<dbReference type="Pfam" id="PF08240">
    <property type="entry name" value="ADH_N"/>
    <property type="match status" value="1"/>
</dbReference>
<dbReference type="SUPFAM" id="SSF51735">
    <property type="entry name" value="NAD(P)-binding Rossmann-fold domains"/>
    <property type="match status" value="1"/>
</dbReference>
<dbReference type="PANTHER" id="PTHR42813:SF1">
    <property type="entry name" value="DEHYDROGENASE, PUTATIVE (AFU_ORTHOLOGUE AFUA_5G03930)-RELATED"/>
    <property type="match status" value="1"/>
</dbReference>
<dbReference type="PANTHER" id="PTHR42813">
    <property type="entry name" value="ZINC-TYPE ALCOHOL DEHYDROGENASE-LIKE"/>
    <property type="match status" value="1"/>
</dbReference>
<evidence type="ECO:0000256" key="2">
    <source>
        <dbReference type="ARBA" id="ARBA00022723"/>
    </source>
</evidence>
<dbReference type="InterPro" id="IPR013149">
    <property type="entry name" value="ADH-like_C"/>
</dbReference>
<dbReference type="InterPro" id="IPR036291">
    <property type="entry name" value="NAD(P)-bd_dom_sf"/>
</dbReference>
<comment type="cofactor">
    <cofactor evidence="1">
        <name>Zn(2+)</name>
        <dbReference type="ChEBI" id="CHEBI:29105"/>
    </cofactor>
</comment>
<organism evidence="6 7">
    <name type="scientific">Penicillium argentinense</name>
    <dbReference type="NCBI Taxonomy" id="1131581"/>
    <lineage>
        <taxon>Eukaryota</taxon>
        <taxon>Fungi</taxon>
        <taxon>Dikarya</taxon>
        <taxon>Ascomycota</taxon>
        <taxon>Pezizomycotina</taxon>
        <taxon>Eurotiomycetes</taxon>
        <taxon>Eurotiomycetidae</taxon>
        <taxon>Eurotiales</taxon>
        <taxon>Aspergillaceae</taxon>
        <taxon>Penicillium</taxon>
    </lineage>
</organism>
<dbReference type="Proteomes" id="UP001149074">
    <property type="component" value="Unassembled WGS sequence"/>
</dbReference>
<dbReference type="AlphaFoldDB" id="A0A9W9KF61"/>
<keyword evidence="7" id="KW-1185">Reference proteome</keyword>
<dbReference type="GeneID" id="81356206"/>
<dbReference type="Gene3D" id="3.40.50.720">
    <property type="entry name" value="NAD(P)-binding Rossmann-like Domain"/>
    <property type="match status" value="1"/>
</dbReference>